<name>A0A8S5SLL6_9CAUD</name>
<protein>
    <submittedName>
        <fullName evidence="1">Uncharacterized protein</fullName>
    </submittedName>
</protein>
<organism evidence="1">
    <name type="scientific">Siphoviridae sp. ct2KB1</name>
    <dbReference type="NCBI Taxonomy" id="2827768"/>
    <lineage>
        <taxon>Viruses</taxon>
        <taxon>Duplodnaviria</taxon>
        <taxon>Heunggongvirae</taxon>
        <taxon>Uroviricota</taxon>
        <taxon>Caudoviricetes</taxon>
    </lineage>
</organism>
<evidence type="ECO:0000313" key="1">
    <source>
        <dbReference type="EMBL" id="DAF51956.1"/>
    </source>
</evidence>
<accession>A0A8S5SLL6</accession>
<sequence>MLINGYMVDGLSHRFESCRSNCISVSSYHNRGTGR</sequence>
<proteinExistence type="predicted"/>
<dbReference type="EMBL" id="BK032626">
    <property type="protein sequence ID" value="DAF51956.1"/>
    <property type="molecule type" value="Genomic_DNA"/>
</dbReference>
<reference evidence="1" key="1">
    <citation type="journal article" date="2021" name="Proc. Natl. Acad. Sci. U.S.A.">
        <title>A Catalog of Tens of Thousands of Viruses from Human Metagenomes Reveals Hidden Associations with Chronic Diseases.</title>
        <authorList>
            <person name="Tisza M.J."/>
            <person name="Buck C.B."/>
        </authorList>
    </citation>
    <scope>NUCLEOTIDE SEQUENCE</scope>
    <source>
        <strain evidence="1">Ct2KB1</strain>
    </source>
</reference>